<name>A0A2P2QRG2_RHIMU</name>
<organism evidence="1">
    <name type="scientific">Rhizophora mucronata</name>
    <name type="common">Asiatic mangrove</name>
    <dbReference type="NCBI Taxonomy" id="61149"/>
    <lineage>
        <taxon>Eukaryota</taxon>
        <taxon>Viridiplantae</taxon>
        <taxon>Streptophyta</taxon>
        <taxon>Embryophyta</taxon>
        <taxon>Tracheophyta</taxon>
        <taxon>Spermatophyta</taxon>
        <taxon>Magnoliopsida</taxon>
        <taxon>eudicotyledons</taxon>
        <taxon>Gunneridae</taxon>
        <taxon>Pentapetalae</taxon>
        <taxon>rosids</taxon>
        <taxon>fabids</taxon>
        <taxon>Malpighiales</taxon>
        <taxon>Rhizophoraceae</taxon>
        <taxon>Rhizophora</taxon>
    </lineage>
</organism>
<sequence length="41" mass="4897">MDGMLKLKDRCLQHLHFFSIDNMAYQFPVKIEYPLQQLQVG</sequence>
<evidence type="ECO:0000313" key="1">
    <source>
        <dbReference type="EMBL" id="MBX69602.1"/>
    </source>
</evidence>
<dbReference type="EMBL" id="GGEC01089118">
    <property type="protein sequence ID" value="MBX69602.1"/>
    <property type="molecule type" value="Transcribed_RNA"/>
</dbReference>
<proteinExistence type="predicted"/>
<accession>A0A2P2QRG2</accession>
<dbReference type="AlphaFoldDB" id="A0A2P2QRG2"/>
<reference evidence="1" key="1">
    <citation type="submission" date="2018-02" db="EMBL/GenBank/DDBJ databases">
        <title>Rhizophora mucronata_Transcriptome.</title>
        <authorList>
            <person name="Meera S.P."/>
            <person name="Sreeshan A."/>
            <person name="Augustine A."/>
        </authorList>
    </citation>
    <scope>NUCLEOTIDE SEQUENCE</scope>
    <source>
        <tissue evidence="1">Leaf</tissue>
    </source>
</reference>
<protein>
    <submittedName>
        <fullName evidence="1">Uncharacterized protein</fullName>
    </submittedName>
</protein>